<dbReference type="Proteomes" id="UP000692954">
    <property type="component" value="Unassembled WGS sequence"/>
</dbReference>
<evidence type="ECO:0000256" key="5">
    <source>
        <dbReference type="ARBA" id="ARBA00022737"/>
    </source>
</evidence>
<dbReference type="InterPro" id="IPR002867">
    <property type="entry name" value="IBR_dom"/>
</dbReference>
<evidence type="ECO:0000256" key="7">
    <source>
        <dbReference type="ARBA" id="ARBA00022786"/>
    </source>
</evidence>
<sequence>MKNYFDFSGYIRQIQKEPYADISSQFLHLVFLSFQAGASNNDPMILNKSQYFINQIQNAYLQKNISLQEIQQLYDGFINGNKRIDQEVPDVTFESEFYIDSSSSIFSQIEKKLDLQLENPNIKQQKEEPQQEIKREAIKEENKKKISIQEVKQGNLAAEEDQRLNAELQNQNRQIDNSLIQDNQKQIDIQIPKIKDIYLMSIDQSQKVKQQQYEEYRKKESEKSMIFSQRNQRRQNYQNTQCNICLEQIQSNKYVLMACQHIFHKQCLENLIKAQADLPIRCPNFECKQEILRDDLENITTKQIMDKLDKFAFNQYLLRNPNIFQCPTQNCKGVYEIEGFTQVCMICQQIFCTKCKKQYHEGICGEQSFVKVAKEQNYSQCSSCKRWIEKTFGCNHISCPCGYEFCYVCGKQWQKGQECRCIYLLPHNQQQQQQQQQQQRQRISQNQTRAQQIQDGFNLIQLLANNNNNHNIQNQYGQYNNALQGLGLTYILRILRDYN</sequence>
<dbReference type="OrthoDB" id="10009520at2759"/>
<evidence type="ECO:0000256" key="6">
    <source>
        <dbReference type="ARBA" id="ARBA00022771"/>
    </source>
</evidence>
<dbReference type="GO" id="GO:0008270">
    <property type="term" value="F:zinc ion binding"/>
    <property type="evidence" value="ECO:0007669"/>
    <property type="project" value="UniProtKB-KW"/>
</dbReference>
<evidence type="ECO:0000256" key="8">
    <source>
        <dbReference type="ARBA" id="ARBA00022833"/>
    </source>
</evidence>
<evidence type="ECO:0000256" key="3">
    <source>
        <dbReference type="ARBA" id="ARBA00022679"/>
    </source>
</evidence>
<keyword evidence="5" id="KW-0677">Repeat</keyword>
<dbReference type="PANTHER" id="PTHR11685">
    <property type="entry name" value="RBR FAMILY RING FINGER AND IBR DOMAIN-CONTAINING"/>
    <property type="match status" value="1"/>
</dbReference>
<dbReference type="CDD" id="cd22584">
    <property type="entry name" value="Rcat_RBR_unk"/>
    <property type="match status" value="1"/>
</dbReference>
<accession>A0A8S1L7L8</accession>
<keyword evidence="13" id="KW-1185">Reference proteome</keyword>
<name>A0A8S1L7L8_9CILI</name>
<keyword evidence="7" id="KW-0833">Ubl conjugation pathway</keyword>
<keyword evidence="3" id="KW-0808">Transferase</keyword>
<comment type="caution">
    <text evidence="12">The sequence shown here is derived from an EMBL/GenBank/DDBJ whole genome shotgun (WGS) entry which is preliminary data.</text>
</comment>
<keyword evidence="6 9" id="KW-0863">Zinc-finger</keyword>
<feature type="domain" description="RING-type" evidence="11">
    <location>
        <begin position="238"/>
        <end position="431"/>
    </location>
</feature>
<dbReference type="AlphaFoldDB" id="A0A8S1L7L8"/>
<dbReference type="SMART" id="SM00647">
    <property type="entry name" value="IBR"/>
    <property type="match status" value="1"/>
</dbReference>
<protein>
    <recommendedName>
        <fullName evidence="2">RBR-type E3 ubiquitin transferase</fullName>
        <ecNumber evidence="2">2.3.2.31</ecNumber>
    </recommendedName>
</protein>
<evidence type="ECO:0000313" key="13">
    <source>
        <dbReference type="Proteomes" id="UP000692954"/>
    </source>
</evidence>
<keyword evidence="4" id="KW-0479">Metal-binding</keyword>
<evidence type="ECO:0000313" key="12">
    <source>
        <dbReference type="EMBL" id="CAD8058604.1"/>
    </source>
</evidence>
<dbReference type="PROSITE" id="PS51873">
    <property type="entry name" value="TRIAD"/>
    <property type="match status" value="1"/>
</dbReference>
<evidence type="ECO:0000256" key="1">
    <source>
        <dbReference type="ARBA" id="ARBA00001798"/>
    </source>
</evidence>
<dbReference type="InterPro" id="IPR031127">
    <property type="entry name" value="E3_UB_ligase_RBR"/>
</dbReference>
<feature type="domain" description="RING-type" evidence="10">
    <location>
        <begin position="242"/>
        <end position="283"/>
    </location>
</feature>
<dbReference type="PROSITE" id="PS50089">
    <property type="entry name" value="ZF_RING_2"/>
    <property type="match status" value="1"/>
</dbReference>
<evidence type="ECO:0000259" key="10">
    <source>
        <dbReference type="PROSITE" id="PS50089"/>
    </source>
</evidence>
<evidence type="ECO:0000256" key="9">
    <source>
        <dbReference type="PROSITE-ProRule" id="PRU00175"/>
    </source>
</evidence>
<organism evidence="12 13">
    <name type="scientific">Paramecium sonneborni</name>
    <dbReference type="NCBI Taxonomy" id="65129"/>
    <lineage>
        <taxon>Eukaryota</taxon>
        <taxon>Sar</taxon>
        <taxon>Alveolata</taxon>
        <taxon>Ciliophora</taxon>
        <taxon>Intramacronucleata</taxon>
        <taxon>Oligohymenophorea</taxon>
        <taxon>Peniculida</taxon>
        <taxon>Parameciidae</taxon>
        <taxon>Paramecium</taxon>
    </lineage>
</organism>
<keyword evidence="8" id="KW-0862">Zinc</keyword>
<dbReference type="CDD" id="cd20335">
    <property type="entry name" value="BRcat_RBR"/>
    <property type="match status" value="1"/>
</dbReference>
<dbReference type="GO" id="GO:0061630">
    <property type="term" value="F:ubiquitin protein ligase activity"/>
    <property type="evidence" value="ECO:0007669"/>
    <property type="project" value="UniProtKB-EC"/>
</dbReference>
<dbReference type="Pfam" id="PF01485">
    <property type="entry name" value="IBR"/>
    <property type="match status" value="2"/>
</dbReference>
<dbReference type="FunFam" id="3.30.40.10:FF:000893">
    <property type="entry name" value="RBR-type E3 ubiquitin transferase"/>
    <property type="match status" value="1"/>
</dbReference>
<dbReference type="Pfam" id="PF13639">
    <property type="entry name" value="zf-RING_2"/>
    <property type="match status" value="1"/>
</dbReference>
<dbReference type="GO" id="GO:0016567">
    <property type="term" value="P:protein ubiquitination"/>
    <property type="evidence" value="ECO:0007669"/>
    <property type="project" value="InterPro"/>
</dbReference>
<dbReference type="InterPro" id="IPR044066">
    <property type="entry name" value="TRIAD_supradom"/>
</dbReference>
<dbReference type="InterPro" id="IPR001841">
    <property type="entry name" value="Znf_RING"/>
</dbReference>
<dbReference type="EMBL" id="CAJJDN010000012">
    <property type="protein sequence ID" value="CAD8058604.1"/>
    <property type="molecule type" value="Genomic_DNA"/>
</dbReference>
<dbReference type="EC" id="2.3.2.31" evidence="2"/>
<reference evidence="12" key="1">
    <citation type="submission" date="2021-01" db="EMBL/GenBank/DDBJ databases">
        <authorList>
            <consortium name="Genoscope - CEA"/>
            <person name="William W."/>
        </authorList>
    </citation>
    <scope>NUCLEOTIDE SEQUENCE</scope>
</reference>
<evidence type="ECO:0000256" key="2">
    <source>
        <dbReference type="ARBA" id="ARBA00012251"/>
    </source>
</evidence>
<proteinExistence type="predicted"/>
<evidence type="ECO:0000256" key="4">
    <source>
        <dbReference type="ARBA" id="ARBA00022723"/>
    </source>
</evidence>
<gene>
    <name evidence="12" type="ORF">PSON_ATCC_30995.1.T0120286</name>
</gene>
<evidence type="ECO:0000259" key="11">
    <source>
        <dbReference type="PROSITE" id="PS51873"/>
    </source>
</evidence>
<comment type="catalytic activity">
    <reaction evidence="1">
        <text>[E2 ubiquitin-conjugating enzyme]-S-ubiquitinyl-L-cysteine + [acceptor protein]-L-lysine = [E2 ubiquitin-conjugating enzyme]-L-cysteine + [acceptor protein]-N(6)-ubiquitinyl-L-lysine.</text>
        <dbReference type="EC" id="2.3.2.31"/>
    </reaction>
</comment>